<name>A0A091IAS1_CALAN</name>
<feature type="non-terminal residue" evidence="1">
    <location>
        <position position="1"/>
    </location>
</feature>
<gene>
    <name evidence="1" type="ORF">N300_11676</name>
</gene>
<organism evidence="1 2">
    <name type="scientific">Calypte anna</name>
    <name type="common">Anna's hummingbird</name>
    <name type="synonym">Archilochus anna</name>
    <dbReference type="NCBI Taxonomy" id="9244"/>
    <lineage>
        <taxon>Eukaryota</taxon>
        <taxon>Metazoa</taxon>
        <taxon>Chordata</taxon>
        <taxon>Craniata</taxon>
        <taxon>Vertebrata</taxon>
        <taxon>Euteleostomi</taxon>
        <taxon>Archelosauria</taxon>
        <taxon>Archosauria</taxon>
        <taxon>Dinosauria</taxon>
        <taxon>Saurischia</taxon>
        <taxon>Theropoda</taxon>
        <taxon>Coelurosauria</taxon>
        <taxon>Aves</taxon>
        <taxon>Neognathae</taxon>
        <taxon>Neoaves</taxon>
        <taxon>Strisores</taxon>
        <taxon>Apodiformes</taxon>
        <taxon>Trochilidae</taxon>
        <taxon>Calypte</taxon>
    </lineage>
</organism>
<reference evidence="1 2" key="1">
    <citation type="submission" date="2014-04" db="EMBL/GenBank/DDBJ databases">
        <title>Genome evolution of avian class.</title>
        <authorList>
            <person name="Zhang G."/>
            <person name="Li C."/>
        </authorList>
    </citation>
    <scope>NUCLEOTIDE SEQUENCE [LARGE SCALE GENOMIC DNA]</scope>
    <source>
        <strain evidence="1">BGI_N300</strain>
    </source>
</reference>
<evidence type="ECO:0000313" key="1">
    <source>
        <dbReference type="EMBL" id="KFP04445.1"/>
    </source>
</evidence>
<sequence>PAEIREALISPFTKANKRKRDDVALEEQESWLQRDLPEDDSADLTYE</sequence>
<dbReference type="EMBL" id="KL218361">
    <property type="protein sequence ID" value="KFP04445.1"/>
    <property type="molecule type" value="Genomic_DNA"/>
</dbReference>
<dbReference type="Proteomes" id="UP000054308">
    <property type="component" value="Unassembled WGS sequence"/>
</dbReference>
<protein>
    <submittedName>
        <fullName evidence="1">Uncharacterized protein</fullName>
    </submittedName>
</protein>
<keyword evidence="2" id="KW-1185">Reference proteome</keyword>
<dbReference type="STRING" id="9244.A0A091IAS1"/>
<accession>A0A091IAS1</accession>
<evidence type="ECO:0000313" key="2">
    <source>
        <dbReference type="Proteomes" id="UP000054308"/>
    </source>
</evidence>
<dbReference type="AlphaFoldDB" id="A0A091IAS1"/>
<feature type="non-terminal residue" evidence="1">
    <location>
        <position position="47"/>
    </location>
</feature>
<proteinExistence type="predicted"/>